<reference evidence="8" key="1">
    <citation type="journal article" date="2019" name="Int. J. Syst. Evol. Microbiol.">
        <title>The Global Catalogue of Microorganisms (GCM) 10K type strain sequencing project: providing services to taxonomists for standard genome sequencing and annotation.</title>
        <authorList>
            <consortium name="The Broad Institute Genomics Platform"/>
            <consortium name="The Broad Institute Genome Sequencing Center for Infectious Disease"/>
            <person name="Wu L."/>
            <person name="Ma J."/>
        </authorList>
    </citation>
    <scope>NUCLEOTIDE SEQUENCE [LARGE SCALE GENOMIC DNA]</scope>
    <source>
        <strain evidence="8">KACC 12822</strain>
    </source>
</reference>
<dbReference type="EMBL" id="JBHSMM010000001">
    <property type="protein sequence ID" value="MFC5439982.1"/>
    <property type="molecule type" value="Genomic_DNA"/>
</dbReference>
<keyword evidence="5" id="KW-0560">Oxidoreductase</keyword>
<name>A0ABW0JV39_9GAMM</name>
<dbReference type="PANTHER" id="PTHR42784:SF1">
    <property type="entry name" value="PYRANOSE 2-OXIDASE"/>
    <property type="match status" value="1"/>
</dbReference>
<dbReference type="PANTHER" id="PTHR42784">
    <property type="entry name" value="PYRANOSE 2-OXIDASE"/>
    <property type="match status" value="1"/>
</dbReference>
<keyword evidence="8" id="KW-1185">Reference proteome</keyword>
<evidence type="ECO:0000313" key="8">
    <source>
        <dbReference type="Proteomes" id="UP001596018"/>
    </source>
</evidence>
<evidence type="ECO:0000259" key="6">
    <source>
        <dbReference type="Pfam" id="PF05199"/>
    </source>
</evidence>
<protein>
    <submittedName>
        <fullName evidence="7">GMC oxidoreductase</fullName>
    </submittedName>
</protein>
<dbReference type="InterPro" id="IPR036188">
    <property type="entry name" value="FAD/NAD-bd_sf"/>
</dbReference>
<evidence type="ECO:0000256" key="4">
    <source>
        <dbReference type="ARBA" id="ARBA00022827"/>
    </source>
</evidence>
<keyword evidence="3" id="KW-0285">Flavoprotein</keyword>
<dbReference type="SUPFAM" id="SSF51905">
    <property type="entry name" value="FAD/NAD(P)-binding domain"/>
    <property type="match status" value="1"/>
</dbReference>
<dbReference type="RefSeq" id="WP_235577516.1">
    <property type="nucleotide sequence ID" value="NZ_JALBWS010000012.1"/>
</dbReference>
<evidence type="ECO:0000256" key="5">
    <source>
        <dbReference type="ARBA" id="ARBA00023002"/>
    </source>
</evidence>
<sequence>MIVDYQDGLSTTDIEADLCVIGAGPAGIAIAQSFVGTSVNVCLIEGGGLAGEHEMQALYEGSSIGPLPFDASTSRMRAFGGSCNLWGGGCIPLAELDLTERDWVPHSGWPISYAELEPHYRQAQKFCGIGEKAFESGSFLQSLPRPPIAFDETSGLVNRTFVSTPMIFSDAYRGELERAPNIRVLLHANLLELRTSPDGSVVQGAVIGSVAGRRSMVHARHYVLACGGLENARALLLSNAVAPNGLGNDHDVVGRYFMDHPSSRLGAIFGEGGDQVIRPYDRDLGKGDVPSYPEITLSDEVQRARKLLNARVHAFPVERTVPRGLQALRQLRASWRRTGSEPTVEERLCTALNHRPRMVQPSDASPAMLALRTGIGAVDILRAFVNKLNDRPSVESDHVDLVGFFEQAPNPQSRVMLGDDRDALGLRKICVDWRLTELDLHTYRVAAEMFGQNVARACGGRFEPEAWLRDGSQVPPMYTTAHHLGTTRMADDPKKGVVDRHGKVHGVANLHIAGSSVFPTGGWAFPTLTIVALSLRLAENIKAKLRSDALAEMGTQANAA</sequence>
<comment type="cofactor">
    <cofactor evidence="1">
        <name>FAD</name>
        <dbReference type="ChEBI" id="CHEBI:57692"/>
    </cofactor>
</comment>
<organism evidence="7 8">
    <name type="scientific">Rhodanobacter ginsenosidimutans</name>
    <dbReference type="NCBI Taxonomy" id="490571"/>
    <lineage>
        <taxon>Bacteria</taxon>
        <taxon>Pseudomonadati</taxon>
        <taxon>Pseudomonadota</taxon>
        <taxon>Gammaproteobacteria</taxon>
        <taxon>Lysobacterales</taxon>
        <taxon>Rhodanobacteraceae</taxon>
        <taxon>Rhodanobacter</taxon>
    </lineage>
</organism>
<evidence type="ECO:0000313" key="7">
    <source>
        <dbReference type="EMBL" id="MFC5439982.1"/>
    </source>
</evidence>
<feature type="domain" description="Glucose-methanol-choline oxidoreductase C-terminal" evidence="6">
    <location>
        <begin position="409"/>
        <end position="533"/>
    </location>
</feature>
<comment type="similarity">
    <text evidence="2">Belongs to the GMC oxidoreductase family.</text>
</comment>
<dbReference type="InterPro" id="IPR051473">
    <property type="entry name" value="P2Ox-like"/>
</dbReference>
<comment type="caution">
    <text evidence="7">The sequence shown here is derived from an EMBL/GenBank/DDBJ whole genome shotgun (WGS) entry which is preliminary data.</text>
</comment>
<evidence type="ECO:0000256" key="1">
    <source>
        <dbReference type="ARBA" id="ARBA00001974"/>
    </source>
</evidence>
<dbReference type="Gene3D" id="3.50.50.60">
    <property type="entry name" value="FAD/NAD(P)-binding domain"/>
    <property type="match status" value="2"/>
</dbReference>
<gene>
    <name evidence="7" type="ORF">ACFPK0_08165</name>
</gene>
<dbReference type="Proteomes" id="UP001596018">
    <property type="component" value="Unassembled WGS sequence"/>
</dbReference>
<dbReference type="InterPro" id="IPR007867">
    <property type="entry name" value="GMC_OxRtase_C"/>
</dbReference>
<dbReference type="Pfam" id="PF05199">
    <property type="entry name" value="GMC_oxred_C"/>
    <property type="match status" value="1"/>
</dbReference>
<proteinExistence type="inferred from homology"/>
<evidence type="ECO:0000256" key="2">
    <source>
        <dbReference type="ARBA" id="ARBA00010790"/>
    </source>
</evidence>
<accession>A0ABW0JV39</accession>
<keyword evidence="4" id="KW-0274">FAD</keyword>
<evidence type="ECO:0000256" key="3">
    <source>
        <dbReference type="ARBA" id="ARBA00022630"/>
    </source>
</evidence>